<comment type="caution">
    <text evidence="3">The sequence shown here is derived from an EMBL/GenBank/DDBJ whole genome shotgun (WGS) entry which is preliminary data.</text>
</comment>
<dbReference type="InterPro" id="IPR036395">
    <property type="entry name" value="Cu_fist_DNA-bd_dom_sf"/>
</dbReference>
<reference evidence="3" key="1">
    <citation type="submission" date="2023-07" db="EMBL/GenBank/DDBJ databases">
        <title>Black Yeasts Isolated from many extreme environments.</title>
        <authorList>
            <person name="Coleine C."/>
            <person name="Stajich J.E."/>
            <person name="Selbmann L."/>
        </authorList>
    </citation>
    <scope>NUCLEOTIDE SEQUENCE</scope>
    <source>
        <strain evidence="3">CCFEE 5485</strain>
    </source>
</reference>
<feature type="compositionally biased region" description="Low complexity" evidence="1">
    <location>
        <begin position="414"/>
        <end position="423"/>
    </location>
</feature>
<dbReference type="GO" id="GO:0003677">
    <property type="term" value="F:DNA binding"/>
    <property type="evidence" value="ECO:0007669"/>
    <property type="project" value="InterPro"/>
</dbReference>
<gene>
    <name evidence="3" type="ORF">LTR78_007763</name>
</gene>
<dbReference type="SMART" id="SM00412">
    <property type="entry name" value="Cu_FIST"/>
    <property type="match status" value="1"/>
</dbReference>
<dbReference type="SUPFAM" id="SSF57879">
    <property type="entry name" value="Zinc domain conserved in yeast copper-regulated transcription factors"/>
    <property type="match status" value="1"/>
</dbReference>
<dbReference type="PROSITE" id="PS50073">
    <property type="entry name" value="COPPER_FIST_2"/>
    <property type="match status" value="1"/>
</dbReference>
<feature type="region of interest" description="Disordered" evidence="1">
    <location>
        <begin position="536"/>
        <end position="558"/>
    </location>
</feature>
<sequence length="558" mass="60284">MPPTPKATIGTPDPDKPFKTIEVLDARTLQVSKVACMSCIRGHRTTSCGIPVCRNKVFWTVKRPGRPSNACNCRYGAGGGCKCVVAKAQACPHKAAKGKGRAEKRAGECRCDEQGRYCCLIEEGDWKVLMALGKPKVEFHTNREALEARFTAAAGTPLSPLSRIDFVPTPFDSIPSTPLQTMASPYTDYHSPRSVLAPRFGMMGLGAPQGSEDVITPDVLAWDGLAPVAPREQSRSCCKGPTSPPQQPLTYDSFSPPPSLANGQQILGSAFDATFPTTTTISSPDPPSQPAFTFSMGDFMASYTAYQFPSAICQTCGLNGCTCRNCPPVMQDTTTGSWAQCCGRKHARTAAYVPAAVEHIFQQSSVQPKSAAAPVSRTTSTTHAHQERHLDGVPGQSVFALSPPQQQVPTRPSQQKQPQLLQDQAQRPYYQEQLFSAAHNNAPIPAYSPQAYIESHSQTRIQQNLPHEAWPADIPSHDPSLSIDFMPFDPGEAFALPTENGDAHGDFFNEYLMADLEPGHGETQLVAESIPGPEVMKQDKEEEEEENGGVDGGCCCRG</sequence>
<feature type="region of interest" description="Disordered" evidence="1">
    <location>
        <begin position="364"/>
        <end position="423"/>
    </location>
</feature>
<dbReference type="GO" id="GO:0005634">
    <property type="term" value="C:nucleus"/>
    <property type="evidence" value="ECO:0007669"/>
    <property type="project" value="InterPro"/>
</dbReference>
<feature type="compositionally biased region" description="Polar residues" evidence="1">
    <location>
        <begin position="403"/>
        <end position="413"/>
    </location>
</feature>
<evidence type="ECO:0000313" key="4">
    <source>
        <dbReference type="Proteomes" id="UP001274830"/>
    </source>
</evidence>
<keyword evidence="4" id="KW-1185">Reference proteome</keyword>
<accession>A0AAE0TU24</accession>
<dbReference type="GO" id="GO:0005507">
    <property type="term" value="F:copper ion binding"/>
    <property type="evidence" value="ECO:0007669"/>
    <property type="project" value="InterPro"/>
</dbReference>
<dbReference type="EMBL" id="JAUTXT010000033">
    <property type="protein sequence ID" value="KAK3672456.1"/>
    <property type="molecule type" value="Genomic_DNA"/>
</dbReference>
<dbReference type="GO" id="GO:0003700">
    <property type="term" value="F:DNA-binding transcription factor activity"/>
    <property type="evidence" value="ECO:0007669"/>
    <property type="project" value="InterPro"/>
</dbReference>
<dbReference type="Proteomes" id="UP001274830">
    <property type="component" value="Unassembled WGS sequence"/>
</dbReference>
<proteinExistence type="predicted"/>
<evidence type="ECO:0000259" key="2">
    <source>
        <dbReference type="PROSITE" id="PS50073"/>
    </source>
</evidence>
<dbReference type="SMART" id="SM01090">
    <property type="entry name" value="Copper-fist"/>
    <property type="match status" value="1"/>
</dbReference>
<name>A0AAE0TU24_9PEZI</name>
<protein>
    <recommendedName>
        <fullName evidence="2">Copper-fist domain-containing protein</fullName>
    </recommendedName>
</protein>
<dbReference type="InterPro" id="IPR001083">
    <property type="entry name" value="Cu_fist_DNA-bd_dom"/>
</dbReference>
<feature type="domain" description="Copper-fist" evidence="2">
    <location>
        <begin position="33"/>
        <end position="68"/>
    </location>
</feature>
<dbReference type="Pfam" id="PF00649">
    <property type="entry name" value="Copper-fist"/>
    <property type="match status" value="1"/>
</dbReference>
<evidence type="ECO:0000256" key="1">
    <source>
        <dbReference type="SAM" id="MobiDB-lite"/>
    </source>
</evidence>
<evidence type="ECO:0000313" key="3">
    <source>
        <dbReference type="EMBL" id="KAK3672456.1"/>
    </source>
</evidence>
<dbReference type="Gene3D" id="3.90.430.10">
    <property type="entry name" value="Copper fist DNA-binding domain"/>
    <property type="match status" value="1"/>
</dbReference>
<dbReference type="AlphaFoldDB" id="A0AAE0TU24"/>
<organism evidence="3 4">
    <name type="scientific">Recurvomyces mirabilis</name>
    <dbReference type="NCBI Taxonomy" id="574656"/>
    <lineage>
        <taxon>Eukaryota</taxon>
        <taxon>Fungi</taxon>
        <taxon>Dikarya</taxon>
        <taxon>Ascomycota</taxon>
        <taxon>Pezizomycotina</taxon>
        <taxon>Dothideomycetes</taxon>
        <taxon>Dothideomycetidae</taxon>
        <taxon>Mycosphaerellales</taxon>
        <taxon>Teratosphaeriaceae</taxon>
        <taxon>Recurvomyces</taxon>
    </lineage>
</organism>